<dbReference type="InterPro" id="IPR010981">
    <property type="entry name" value="SinR/SinI_dimer_dom"/>
</dbReference>
<dbReference type="Pfam" id="PF08671">
    <property type="entry name" value="SinI"/>
    <property type="match status" value="1"/>
</dbReference>
<dbReference type="AlphaFoldDB" id="A0A222WMU0"/>
<reference evidence="2 3" key="1">
    <citation type="submission" date="2017-03" db="EMBL/GenBank/DDBJ databases">
        <title>Complete genome sequence of Paenibacillus Kribbensis producing bioflocculants.</title>
        <authorList>
            <person name="Lee H.-G."/>
            <person name="Oh H.-M."/>
        </authorList>
    </citation>
    <scope>NUCLEOTIDE SEQUENCE [LARGE SCALE GENOMIC DNA]</scope>
    <source>
        <strain evidence="2 3">AM49</strain>
    </source>
</reference>
<dbReference type="GO" id="GO:0046983">
    <property type="term" value="F:protein dimerization activity"/>
    <property type="evidence" value="ECO:0007669"/>
    <property type="project" value="InterPro"/>
</dbReference>
<name>A0A222WMU0_9BACL</name>
<gene>
    <name evidence="2" type="ORF">B4V02_12485</name>
</gene>
<dbReference type="EMBL" id="CP020028">
    <property type="protein sequence ID" value="ASR47436.1"/>
    <property type="molecule type" value="Genomic_DNA"/>
</dbReference>
<dbReference type="RefSeq" id="WP_094155009.1">
    <property type="nucleotide sequence ID" value="NZ_CP020028.1"/>
</dbReference>
<keyword evidence="3" id="KW-1185">Reference proteome</keyword>
<sequence>MEKSAQVIVRDRSPGEIDPEWVVLLAMAKEAGISIEEVRRFLSGERSSNYAEWHLHNK</sequence>
<protein>
    <recommendedName>
        <fullName evidence="1">Sin domain-containing protein</fullName>
    </recommendedName>
</protein>
<dbReference type="InterPro" id="IPR036281">
    <property type="entry name" value="SinR/SinI_dimer_dom_sf"/>
</dbReference>
<dbReference type="OrthoDB" id="2632962at2"/>
<evidence type="ECO:0000313" key="2">
    <source>
        <dbReference type="EMBL" id="ASR47436.1"/>
    </source>
</evidence>
<evidence type="ECO:0000313" key="3">
    <source>
        <dbReference type="Proteomes" id="UP000214666"/>
    </source>
</evidence>
<dbReference type="PROSITE" id="PS51500">
    <property type="entry name" value="SIN"/>
    <property type="match status" value="1"/>
</dbReference>
<dbReference type="Proteomes" id="UP000214666">
    <property type="component" value="Chromosome"/>
</dbReference>
<dbReference type="GO" id="GO:0006355">
    <property type="term" value="P:regulation of DNA-templated transcription"/>
    <property type="evidence" value="ECO:0007669"/>
    <property type="project" value="InterPro"/>
</dbReference>
<dbReference type="SUPFAM" id="SSF47406">
    <property type="entry name" value="SinR repressor dimerisation domain-like"/>
    <property type="match status" value="1"/>
</dbReference>
<accession>A0A222WMU0</accession>
<evidence type="ECO:0000259" key="1">
    <source>
        <dbReference type="PROSITE" id="PS51500"/>
    </source>
</evidence>
<organism evidence="2 3">
    <name type="scientific">Paenibacillus kribbensis</name>
    <dbReference type="NCBI Taxonomy" id="172713"/>
    <lineage>
        <taxon>Bacteria</taxon>
        <taxon>Bacillati</taxon>
        <taxon>Bacillota</taxon>
        <taxon>Bacilli</taxon>
        <taxon>Bacillales</taxon>
        <taxon>Paenibacillaceae</taxon>
        <taxon>Paenibacillus</taxon>
    </lineage>
</organism>
<feature type="domain" description="Sin" evidence="1">
    <location>
        <begin position="8"/>
        <end position="46"/>
    </location>
</feature>
<proteinExistence type="predicted"/>
<dbReference type="KEGG" id="pkb:B4V02_12485"/>